<evidence type="ECO:0000313" key="3">
    <source>
        <dbReference type="Proteomes" id="UP000770661"/>
    </source>
</evidence>
<feature type="signal peptide" evidence="1">
    <location>
        <begin position="1"/>
        <end position="20"/>
    </location>
</feature>
<dbReference type="EMBL" id="JACEEZ010013203">
    <property type="protein sequence ID" value="KAG0720234.1"/>
    <property type="molecule type" value="Genomic_DNA"/>
</dbReference>
<dbReference type="Proteomes" id="UP000770661">
    <property type="component" value="Unassembled WGS sequence"/>
</dbReference>
<accession>A0A8J4YCB5</accession>
<proteinExistence type="predicted"/>
<sequence>MAKLRTKIFWMLFTWSVAMAGTWFAVKLRSPTAHEKTVRMRALLRQAEAVFCSSEVKLYKLTGPRWLGRLGVQAASSPSEGCTAPSTGLRFLPVVGDALLEVRFQHYSACMANLMETYRLIRIAVHVCLVGGLAAAPQELRGLTRGDFIAEGVFGSVRRVVYRWQEAVIKELKDDRAVLPLLSEAWVLVEVDGAGGAPRLLAASLNPPPRCWNFLPIINPQNPVPKVTSVYSISIFYISV</sequence>
<name>A0A8J4YCB5_CHIOP</name>
<evidence type="ECO:0000256" key="1">
    <source>
        <dbReference type="SAM" id="SignalP"/>
    </source>
</evidence>
<dbReference type="AlphaFoldDB" id="A0A8J4YCB5"/>
<feature type="chain" id="PRO_5035262685" evidence="1">
    <location>
        <begin position="21"/>
        <end position="240"/>
    </location>
</feature>
<comment type="caution">
    <text evidence="2">The sequence shown here is derived from an EMBL/GenBank/DDBJ whole genome shotgun (WGS) entry which is preliminary data.</text>
</comment>
<evidence type="ECO:0000313" key="2">
    <source>
        <dbReference type="EMBL" id="KAG0720234.1"/>
    </source>
</evidence>
<organism evidence="2 3">
    <name type="scientific">Chionoecetes opilio</name>
    <name type="common">Atlantic snow crab</name>
    <name type="synonym">Cancer opilio</name>
    <dbReference type="NCBI Taxonomy" id="41210"/>
    <lineage>
        <taxon>Eukaryota</taxon>
        <taxon>Metazoa</taxon>
        <taxon>Ecdysozoa</taxon>
        <taxon>Arthropoda</taxon>
        <taxon>Crustacea</taxon>
        <taxon>Multicrustacea</taxon>
        <taxon>Malacostraca</taxon>
        <taxon>Eumalacostraca</taxon>
        <taxon>Eucarida</taxon>
        <taxon>Decapoda</taxon>
        <taxon>Pleocyemata</taxon>
        <taxon>Brachyura</taxon>
        <taxon>Eubrachyura</taxon>
        <taxon>Majoidea</taxon>
        <taxon>Majidae</taxon>
        <taxon>Chionoecetes</taxon>
    </lineage>
</organism>
<keyword evidence="3" id="KW-1185">Reference proteome</keyword>
<gene>
    <name evidence="2" type="ORF">GWK47_006883</name>
</gene>
<protein>
    <submittedName>
        <fullName evidence="2">Uncharacterized protein</fullName>
    </submittedName>
</protein>
<keyword evidence="1" id="KW-0732">Signal</keyword>
<reference evidence="2" key="1">
    <citation type="submission" date="2020-07" db="EMBL/GenBank/DDBJ databases">
        <title>The High-quality genome of the commercially important snow crab, Chionoecetes opilio.</title>
        <authorList>
            <person name="Jeong J.-H."/>
            <person name="Ryu S."/>
        </authorList>
    </citation>
    <scope>NUCLEOTIDE SEQUENCE</scope>
    <source>
        <strain evidence="2">MADBK_172401_WGS</strain>
        <tissue evidence="2">Digestive gland</tissue>
    </source>
</reference>